<evidence type="ECO:0000259" key="7">
    <source>
        <dbReference type="Pfam" id="PF14322"/>
    </source>
</evidence>
<proteinExistence type="inferred from homology"/>
<evidence type="ECO:0000313" key="8">
    <source>
        <dbReference type="EMBL" id="SHI31604.1"/>
    </source>
</evidence>
<keyword evidence="3" id="KW-0732">Signal</keyword>
<feature type="domain" description="RagB/SusD" evidence="6">
    <location>
        <begin position="354"/>
        <end position="541"/>
    </location>
</feature>
<sequence length="541" mass="61248">MKKNIFAFIIAASLGLGFMSCEDFIEHEKRGVQDLDNYFKTDTECRDFVIDLYKRALLNNDWQPIAHTRITNETATDDAWMGNTGQSADGFSPASEYLITPNRMGYLTDLFKERYKNIMACNIAINSIPEAPISEDKKKSYVGEALFCRAYNYLDLVGNFGGVPLVLKMLSSNDMNLGRSSKEEIYQQIENDLKSAVHMVNTTYGSEGKGRATVWTCTALLARVSLYQGKWKEAYHYADTTIMNSGCKLEPDFLDIWNVNNHNGIESLIEVQTSPEVGKILGNPLSTLCGGRGESLENFPSKDPNDIMDGWGWGVPTSDLENCYLSEEDEIRRRSTITVCGDAVYGDEDLNPTYVFDLAQNKSGRVIRKYYIPIATRRTLENKRYNAPLNTPIIRLAEMYLTRAEAAFHLGMLDEAMDDVDIIRARVKLSPKKGTVSGNAVLYAIWKERRMELAFEGLRLFDIRRQIDPATNQPVIAGLFGPNGSFVRYNMYESTDQYETSNLKELQNKGINFDINKHLVWPIPQSEIDRSFGTVTQNPNY</sequence>
<keyword evidence="5" id="KW-0998">Cell outer membrane</keyword>
<evidence type="ECO:0000256" key="2">
    <source>
        <dbReference type="ARBA" id="ARBA00006275"/>
    </source>
</evidence>
<dbReference type="SUPFAM" id="SSF48452">
    <property type="entry name" value="TPR-like"/>
    <property type="match status" value="1"/>
</dbReference>
<dbReference type="InterPro" id="IPR011990">
    <property type="entry name" value="TPR-like_helical_dom_sf"/>
</dbReference>
<dbReference type="RefSeq" id="WP_025831025.1">
    <property type="nucleotide sequence ID" value="NZ_CAMQWZ010000001.1"/>
</dbReference>
<dbReference type="eggNOG" id="COG1435">
    <property type="taxonomic scope" value="Bacteria"/>
</dbReference>
<evidence type="ECO:0000256" key="4">
    <source>
        <dbReference type="ARBA" id="ARBA00023136"/>
    </source>
</evidence>
<dbReference type="GO" id="GO:0009279">
    <property type="term" value="C:cell outer membrane"/>
    <property type="evidence" value="ECO:0007669"/>
    <property type="project" value="UniProtKB-SubCell"/>
</dbReference>
<comment type="similarity">
    <text evidence="2">Belongs to the SusD family.</text>
</comment>
<gene>
    <name evidence="8" type="ORF">SAMN05444350_10150</name>
</gene>
<evidence type="ECO:0000256" key="3">
    <source>
        <dbReference type="ARBA" id="ARBA00022729"/>
    </source>
</evidence>
<dbReference type="Pfam" id="PF07980">
    <property type="entry name" value="SusD_RagB"/>
    <property type="match status" value="1"/>
</dbReference>
<evidence type="ECO:0000313" key="9">
    <source>
        <dbReference type="Proteomes" id="UP000184192"/>
    </source>
</evidence>
<keyword evidence="9" id="KW-1185">Reference proteome</keyword>
<dbReference type="InterPro" id="IPR012944">
    <property type="entry name" value="SusD_RagB_dom"/>
</dbReference>
<evidence type="ECO:0000256" key="5">
    <source>
        <dbReference type="ARBA" id="ARBA00023237"/>
    </source>
</evidence>
<comment type="subcellular location">
    <subcellularLocation>
        <location evidence="1">Cell outer membrane</location>
    </subcellularLocation>
</comment>
<dbReference type="EMBL" id="FQZN01000001">
    <property type="protein sequence ID" value="SHI31604.1"/>
    <property type="molecule type" value="Genomic_DNA"/>
</dbReference>
<dbReference type="InterPro" id="IPR033985">
    <property type="entry name" value="SusD-like_N"/>
</dbReference>
<dbReference type="Pfam" id="PF14322">
    <property type="entry name" value="SusD-like_3"/>
    <property type="match status" value="1"/>
</dbReference>
<dbReference type="AlphaFoldDB" id="A0A1M6A531"/>
<feature type="domain" description="SusD-like N-terminal" evidence="7">
    <location>
        <begin position="104"/>
        <end position="226"/>
    </location>
</feature>
<name>A0A1M6A531_9BACE</name>
<dbReference type="GeneID" id="92710307"/>
<reference evidence="9" key="1">
    <citation type="submission" date="2016-11" db="EMBL/GenBank/DDBJ databases">
        <authorList>
            <person name="Varghese N."/>
            <person name="Submissions S."/>
        </authorList>
    </citation>
    <scope>NUCLEOTIDE SEQUENCE [LARGE SCALE GENOMIC DNA]</scope>
    <source>
        <strain evidence="9">DSM 26884</strain>
    </source>
</reference>
<keyword evidence="4" id="KW-0472">Membrane</keyword>
<evidence type="ECO:0000259" key="6">
    <source>
        <dbReference type="Pfam" id="PF07980"/>
    </source>
</evidence>
<organism evidence="8 9">
    <name type="scientific">Bacteroides stercorirosoris</name>
    <dbReference type="NCBI Taxonomy" id="871324"/>
    <lineage>
        <taxon>Bacteria</taxon>
        <taxon>Pseudomonadati</taxon>
        <taxon>Bacteroidota</taxon>
        <taxon>Bacteroidia</taxon>
        <taxon>Bacteroidales</taxon>
        <taxon>Bacteroidaceae</taxon>
        <taxon>Bacteroides</taxon>
    </lineage>
</organism>
<accession>A0A1M6A531</accession>
<protein>
    <submittedName>
        <fullName evidence="8">Starch-binding associating with outer membrane</fullName>
    </submittedName>
</protein>
<dbReference type="PROSITE" id="PS51257">
    <property type="entry name" value="PROKAR_LIPOPROTEIN"/>
    <property type="match status" value="1"/>
</dbReference>
<dbReference type="Gene3D" id="1.25.40.390">
    <property type="match status" value="1"/>
</dbReference>
<evidence type="ECO:0000256" key="1">
    <source>
        <dbReference type="ARBA" id="ARBA00004442"/>
    </source>
</evidence>
<dbReference type="Proteomes" id="UP000184192">
    <property type="component" value="Unassembled WGS sequence"/>
</dbReference>